<evidence type="ECO:0000313" key="3">
    <source>
        <dbReference type="Proteomes" id="UP000887159"/>
    </source>
</evidence>
<dbReference type="AlphaFoldDB" id="A0A8X6SQF5"/>
<dbReference type="Proteomes" id="UP000887159">
    <property type="component" value="Unassembled WGS sequence"/>
</dbReference>
<gene>
    <name evidence="2" type="primary">Grm7_0</name>
    <name evidence="2" type="ORF">TNCV_3385381</name>
</gene>
<proteinExistence type="predicted"/>
<name>A0A8X6SQF5_TRICX</name>
<dbReference type="InterPro" id="IPR050726">
    <property type="entry name" value="mGluR"/>
</dbReference>
<dbReference type="Gene3D" id="3.40.50.2300">
    <property type="match status" value="2"/>
</dbReference>
<sequence length="329" mass="37251">MGLRIGITFADLVHSPGAGITFYFGTTNSRYQLPQLISLMGSLVVRASDRKAWVRCRCHQIPSKCTWSTCSLNKGVRKSCGLNHECKGTGEYRPPLQSHGKIVEVVIDGVAIYRPFGEFRRANSYSHLAVILLLPHNYINHLFSAVKRQQHLGRSLVGDFVWLAYYTLEPFQMFPDQSYSALVLRSQTREIPAFKDYFTRLDIKSNRRNPWFRGYWEHTCGVEDTHVRSVVAQSPPVSKEVRRRGGQLRVASQPLLLIREQRCPRNTTWRSATCCPSRAVLPSFTSDIDLLDSPGEVESCDNPFTNTPIKNGSVCLVSKSGKMEKIVVR</sequence>
<keyword evidence="3" id="KW-1185">Reference proteome</keyword>
<evidence type="ECO:0000256" key="1">
    <source>
        <dbReference type="ARBA" id="ARBA00023180"/>
    </source>
</evidence>
<comment type="caution">
    <text evidence="2">The sequence shown here is derived from an EMBL/GenBank/DDBJ whole genome shotgun (WGS) entry which is preliminary data.</text>
</comment>
<dbReference type="PANTHER" id="PTHR24060">
    <property type="entry name" value="METABOTROPIC GLUTAMATE RECEPTOR"/>
    <property type="match status" value="1"/>
</dbReference>
<keyword evidence="2" id="KW-0675">Receptor</keyword>
<organism evidence="2 3">
    <name type="scientific">Trichonephila clavipes</name>
    <name type="common">Golden silk orbweaver</name>
    <name type="synonym">Nephila clavipes</name>
    <dbReference type="NCBI Taxonomy" id="2585209"/>
    <lineage>
        <taxon>Eukaryota</taxon>
        <taxon>Metazoa</taxon>
        <taxon>Ecdysozoa</taxon>
        <taxon>Arthropoda</taxon>
        <taxon>Chelicerata</taxon>
        <taxon>Arachnida</taxon>
        <taxon>Araneae</taxon>
        <taxon>Araneomorphae</taxon>
        <taxon>Entelegynae</taxon>
        <taxon>Araneoidea</taxon>
        <taxon>Nephilidae</taxon>
        <taxon>Trichonephila</taxon>
    </lineage>
</organism>
<accession>A0A8X6SQF5</accession>
<evidence type="ECO:0000313" key="2">
    <source>
        <dbReference type="EMBL" id="GFY18047.1"/>
    </source>
</evidence>
<keyword evidence="1" id="KW-0325">Glycoprotein</keyword>
<reference evidence="2" key="1">
    <citation type="submission" date="2020-08" db="EMBL/GenBank/DDBJ databases">
        <title>Multicomponent nature underlies the extraordinary mechanical properties of spider dragline silk.</title>
        <authorList>
            <person name="Kono N."/>
            <person name="Nakamura H."/>
            <person name="Mori M."/>
            <person name="Yoshida Y."/>
            <person name="Ohtoshi R."/>
            <person name="Malay A.D."/>
            <person name="Moran D.A.P."/>
            <person name="Tomita M."/>
            <person name="Numata K."/>
            <person name="Arakawa K."/>
        </authorList>
    </citation>
    <scope>NUCLEOTIDE SEQUENCE</scope>
</reference>
<dbReference type="EMBL" id="BMAU01021347">
    <property type="protein sequence ID" value="GFY18047.1"/>
    <property type="molecule type" value="Genomic_DNA"/>
</dbReference>
<protein>
    <submittedName>
        <fullName evidence="2">Metabotropic glutamate receptor 7</fullName>
    </submittedName>
</protein>